<evidence type="ECO:0000256" key="14">
    <source>
        <dbReference type="PIRNR" id="PIRNR004638"/>
    </source>
</evidence>
<keyword evidence="5 14" id="KW-1003">Cell membrane</keyword>
<proteinExistence type="inferred from homology"/>
<evidence type="ECO:0000256" key="3">
    <source>
        <dbReference type="ARBA" id="ARBA00006501"/>
    </source>
</evidence>
<evidence type="ECO:0000256" key="10">
    <source>
        <dbReference type="ARBA" id="ARBA00023002"/>
    </source>
</evidence>
<evidence type="ECO:0000256" key="8">
    <source>
        <dbReference type="ARBA" id="ARBA00022723"/>
    </source>
</evidence>
<evidence type="ECO:0000256" key="15">
    <source>
        <dbReference type="SAM" id="Phobius"/>
    </source>
</evidence>
<evidence type="ECO:0000256" key="11">
    <source>
        <dbReference type="ARBA" id="ARBA00023004"/>
    </source>
</evidence>
<comment type="subcellular location">
    <subcellularLocation>
        <location evidence="1">Cell membrane</location>
        <topology evidence="1">Multi-pass membrane protein</topology>
    </subcellularLocation>
</comment>
<evidence type="ECO:0000256" key="9">
    <source>
        <dbReference type="ARBA" id="ARBA00022989"/>
    </source>
</evidence>
<keyword evidence="8 14" id="KW-0479">Metal-binding</keyword>
<keyword evidence="6 14" id="KW-0349">Heme</keyword>
<dbReference type="EC" id="1.3.99.-" evidence="14"/>
<comment type="pathway">
    <text evidence="2 14">Porphyrin-containing compound metabolism; protoporphyrin-IX biosynthesis; protoporphyrin-IX from protoporphyrinogen-IX: step 1/1.</text>
</comment>
<comment type="catalytic activity">
    <reaction evidence="13 14">
        <text>protoporphyrinogen IX + 3 A = protoporphyrin IX + 3 AH2</text>
        <dbReference type="Rhea" id="RHEA:62000"/>
        <dbReference type="ChEBI" id="CHEBI:13193"/>
        <dbReference type="ChEBI" id="CHEBI:17499"/>
        <dbReference type="ChEBI" id="CHEBI:57306"/>
        <dbReference type="ChEBI" id="CHEBI:57307"/>
    </reaction>
</comment>
<reference evidence="17" key="1">
    <citation type="journal article" date="2019" name="Int. J. Syst. Evol. Microbiol.">
        <title>The Global Catalogue of Microorganisms (GCM) 10K type strain sequencing project: providing services to taxonomists for standard genome sequencing and annotation.</title>
        <authorList>
            <consortium name="The Broad Institute Genomics Platform"/>
            <consortium name="The Broad Institute Genome Sequencing Center for Infectious Disease"/>
            <person name="Wu L."/>
            <person name="Ma J."/>
        </authorList>
    </citation>
    <scope>NUCLEOTIDE SEQUENCE [LARGE SCALE GENOMIC DNA]</scope>
    <source>
        <strain evidence="17">KCTC 62102</strain>
    </source>
</reference>
<keyword evidence="9 15" id="KW-1133">Transmembrane helix</keyword>
<feature type="transmembrane region" description="Helical" evidence="15">
    <location>
        <begin position="20"/>
        <end position="38"/>
    </location>
</feature>
<organism evidence="16 17">
    <name type="scientific">Tabrizicola soli</name>
    <dbReference type="NCBI Taxonomy" id="2185115"/>
    <lineage>
        <taxon>Bacteria</taxon>
        <taxon>Pseudomonadati</taxon>
        <taxon>Pseudomonadota</taxon>
        <taxon>Alphaproteobacteria</taxon>
        <taxon>Rhodobacterales</taxon>
        <taxon>Paracoccaceae</taxon>
        <taxon>Tabrizicola</taxon>
    </lineage>
</organism>
<evidence type="ECO:0000256" key="6">
    <source>
        <dbReference type="ARBA" id="ARBA00022617"/>
    </source>
</evidence>
<feature type="transmembrane region" description="Helical" evidence="15">
    <location>
        <begin position="87"/>
        <end position="114"/>
    </location>
</feature>
<comment type="function">
    <text evidence="14">Catalyzes the oxidation of protoporphyrinogen IX to protoporphyrin IX.</text>
</comment>
<protein>
    <recommendedName>
        <fullName evidence="4 14">Protoporphyrinogen IX oxidase</fullName>
        <ecNumber evidence="14">1.3.99.-</ecNumber>
    </recommendedName>
</protein>
<dbReference type="EMBL" id="JBHRSM010000054">
    <property type="protein sequence ID" value="MFC3088567.1"/>
    <property type="molecule type" value="Genomic_DNA"/>
</dbReference>
<accession>A0ABV7DZJ8</accession>
<evidence type="ECO:0000256" key="2">
    <source>
        <dbReference type="ARBA" id="ARBA00005073"/>
    </source>
</evidence>
<dbReference type="PANTHER" id="PTHR40255">
    <property type="entry name" value="UPF0093 MEMBRANE PROTEIN SLR1790"/>
    <property type="match status" value="1"/>
</dbReference>
<keyword evidence="10" id="KW-0560">Oxidoreductase</keyword>
<comment type="similarity">
    <text evidence="3 14">Belongs to the HemJ family.</text>
</comment>
<evidence type="ECO:0000256" key="5">
    <source>
        <dbReference type="ARBA" id="ARBA00022475"/>
    </source>
</evidence>
<name>A0ABV7DZJ8_9RHOB</name>
<dbReference type="Proteomes" id="UP001595445">
    <property type="component" value="Unassembled WGS sequence"/>
</dbReference>
<keyword evidence="12 14" id="KW-0472">Membrane</keyword>
<gene>
    <name evidence="16" type="ORF">ACFOD6_21215</name>
</gene>
<comment type="caution">
    <text evidence="16">The sequence shown here is derived from an EMBL/GenBank/DDBJ whole genome shotgun (WGS) entry which is preliminary data.</text>
</comment>
<keyword evidence="11 14" id="KW-0408">Iron</keyword>
<sequence>MSGAATWAEAVVPHLKALHLGFLALWVAGLFALPQMLARHDRTDLRAEFAQIRRATHYGYVWAITPAAVLAILTGGILIFLREAFTVWLFAKLVLVAGLVAVHAWAGHTIIAVAETDGEHEPPGPLAPTLVTVALVLGILFLVLAKPGLADLPLPRWLLAPLGHQLPFDVPSR</sequence>
<evidence type="ECO:0000256" key="1">
    <source>
        <dbReference type="ARBA" id="ARBA00004651"/>
    </source>
</evidence>
<evidence type="ECO:0000313" key="16">
    <source>
        <dbReference type="EMBL" id="MFC3088567.1"/>
    </source>
</evidence>
<comment type="cofactor">
    <cofactor evidence="14">
        <name>heme b</name>
        <dbReference type="ChEBI" id="CHEBI:60344"/>
    </cofactor>
    <text evidence="14">Binds 1 heme b (iron(II)-protoporphyrin IX) group per subunit.</text>
</comment>
<dbReference type="Pfam" id="PF03653">
    <property type="entry name" value="UPF0093"/>
    <property type="match status" value="1"/>
</dbReference>
<evidence type="ECO:0000256" key="7">
    <source>
        <dbReference type="ARBA" id="ARBA00022692"/>
    </source>
</evidence>
<evidence type="ECO:0000313" key="17">
    <source>
        <dbReference type="Proteomes" id="UP001595445"/>
    </source>
</evidence>
<keyword evidence="7 15" id="KW-0812">Transmembrane</keyword>
<feature type="transmembrane region" description="Helical" evidence="15">
    <location>
        <begin position="126"/>
        <end position="145"/>
    </location>
</feature>
<evidence type="ECO:0000256" key="4">
    <source>
        <dbReference type="ARBA" id="ARBA00017504"/>
    </source>
</evidence>
<dbReference type="RefSeq" id="WP_197644019.1">
    <property type="nucleotide sequence ID" value="NZ_JAEACP010000010.1"/>
</dbReference>
<dbReference type="InterPro" id="IPR005265">
    <property type="entry name" value="HemJ-like"/>
</dbReference>
<dbReference type="PIRSF" id="PIRSF004638">
    <property type="entry name" value="UCP004638"/>
    <property type="match status" value="1"/>
</dbReference>
<dbReference type="PANTHER" id="PTHR40255:SF1">
    <property type="entry name" value="PROTOPORPHYRINOGEN IX OXIDASE"/>
    <property type="match status" value="1"/>
</dbReference>
<evidence type="ECO:0000256" key="13">
    <source>
        <dbReference type="ARBA" id="ARBA00048390"/>
    </source>
</evidence>
<keyword evidence="17" id="KW-1185">Reference proteome</keyword>
<feature type="transmembrane region" description="Helical" evidence="15">
    <location>
        <begin position="59"/>
        <end position="81"/>
    </location>
</feature>
<evidence type="ECO:0000256" key="12">
    <source>
        <dbReference type="ARBA" id="ARBA00023136"/>
    </source>
</evidence>